<dbReference type="Gene3D" id="3.40.630.30">
    <property type="match status" value="1"/>
</dbReference>
<evidence type="ECO:0000259" key="3">
    <source>
        <dbReference type="PROSITE" id="PS51186"/>
    </source>
</evidence>
<name>A0AAJ5X325_9CAUL</name>
<reference evidence="4" key="1">
    <citation type="submission" date="2023-03" db="EMBL/GenBank/DDBJ databases">
        <title>Andean soil-derived lignocellulolytic bacterial consortium as a source of novel taxa and putative plastic-active enzymes.</title>
        <authorList>
            <person name="Diaz-Garcia L."/>
            <person name="Chuvochina M."/>
            <person name="Feuerriegel G."/>
            <person name="Bunk B."/>
            <person name="Sproer C."/>
            <person name="Streit W.R."/>
            <person name="Rodriguez L.M."/>
            <person name="Overmann J."/>
            <person name="Jimenez D.J."/>
        </authorList>
    </citation>
    <scope>NUCLEOTIDE SEQUENCE</scope>
    <source>
        <strain evidence="4">MAG 833</strain>
    </source>
</reference>
<gene>
    <name evidence="4" type="ORF">P0Y50_00860</name>
</gene>
<dbReference type="PANTHER" id="PTHR43877:SF2">
    <property type="entry name" value="AMINOALKYLPHOSPHONATE N-ACETYLTRANSFERASE-RELATED"/>
    <property type="match status" value="1"/>
</dbReference>
<dbReference type="EC" id="2.3.1.-" evidence="4"/>
<dbReference type="SUPFAM" id="SSF55729">
    <property type="entry name" value="Acyl-CoA N-acyltransferases (Nat)"/>
    <property type="match status" value="1"/>
</dbReference>
<evidence type="ECO:0000313" key="4">
    <source>
        <dbReference type="EMBL" id="WEK40183.1"/>
    </source>
</evidence>
<keyword evidence="1 4" id="KW-0808">Transferase</keyword>
<protein>
    <submittedName>
        <fullName evidence="4">GNAT family N-acetyltransferase</fullName>
        <ecNumber evidence="4">2.3.1.-</ecNumber>
    </submittedName>
</protein>
<dbReference type="GO" id="GO:0016747">
    <property type="term" value="F:acyltransferase activity, transferring groups other than amino-acyl groups"/>
    <property type="evidence" value="ECO:0007669"/>
    <property type="project" value="InterPro"/>
</dbReference>
<dbReference type="PROSITE" id="PS51186">
    <property type="entry name" value="GNAT"/>
    <property type="match status" value="1"/>
</dbReference>
<accession>A0AAJ5X325</accession>
<dbReference type="InterPro" id="IPR016181">
    <property type="entry name" value="Acyl_CoA_acyltransferase"/>
</dbReference>
<sequence>MSEPVFSAAALQDVPALRALIESAYRGDSAKTGWTHEADMLSDERTNPEELSALIADPARVILMAHYDDDLVGCVQVARTGDDRAYLGLLTVSPPLQAAGLGRRLLAAAEAEAVSRFGARRMEMTVIHRRTELVAWYERRGYVRTGEERPFPIDPPRSDLTFVVLEKLLV</sequence>
<organism evidence="4 5">
    <name type="scientific">Candidatus Brevundimonas colombiensis</name>
    <dbReference type="NCBI Taxonomy" id="3121376"/>
    <lineage>
        <taxon>Bacteria</taxon>
        <taxon>Pseudomonadati</taxon>
        <taxon>Pseudomonadota</taxon>
        <taxon>Alphaproteobacteria</taxon>
        <taxon>Caulobacterales</taxon>
        <taxon>Caulobacteraceae</taxon>
        <taxon>Brevundimonas</taxon>
    </lineage>
</organism>
<dbReference type="InterPro" id="IPR000182">
    <property type="entry name" value="GNAT_dom"/>
</dbReference>
<evidence type="ECO:0000313" key="5">
    <source>
        <dbReference type="Proteomes" id="UP001213664"/>
    </source>
</evidence>
<dbReference type="InterPro" id="IPR050832">
    <property type="entry name" value="Bact_Acetyltransf"/>
</dbReference>
<dbReference type="AlphaFoldDB" id="A0AAJ5X325"/>
<keyword evidence="2 4" id="KW-0012">Acyltransferase</keyword>
<dbReference type="Proteomes" id="UP001213664">
    <property type="component" value="Chromosome"/>
</dbReference>
<dbReference type="Pfam" id="PF13673">
    <property type="entry name" value="Acetyltransf_10"/>
    <property type="match status" value="1"/>
</dbReference>
<evidence type="ECO:0000256" key="1">
    <source>
        <dbReference type="ARBA" id="ARBA00022679"/>
    </source>
</evidence>
<dbReference type="EMBL" id="CP119326">
    <property type="protein sequence ID" value="WEK40183.1"/>
    <property type="molecule type" value="Genomic_DNA"/>
</dbReference>
<proteinExistence type="predicted"/>
<feature type="domain" description="N-acetyltransferase" evidence="3">
    <location>
        <begin position="4"/>
        <end position="170"/>
    </location>
</feature>
<evidence type="ECO:0000256" key="2">
    <source>
        <dbReference type="ARBA" id="ARBA00023315"/>
    </source>
</evidence>
<dbReference type="PANTHER" id="PTHR43877">
    <property type="entry name" value="AMINOALKYLPHOSPHONATE N-ACETYLTRANSFERASE-RELATED-RELATED"/>
    <property type="match status" value="1"/>
</dbReference>